<dbReference type="Proteomes" id="UP000054232">
    <property type="component" value="Unassembled WGS sequence"/>
</dbReference>
<dbReference type="InterPro" id="IPR036508">
    <property type="entry name" value="Chitin-bd_dom_sf"/>
</dbReference>
<keyword evidence="12" id="KW-0326">Glycosidase</keyword>
<evidence type="ECO:0000256" key="5">
    <source>
        <dbReference type="ARBA" id="ARBA00022525"/>
    </source>
</evidence>
<dbReference type="FunFam" id="3.20.20.80:FF:000081">
    <property type="entry name" value="Chitinase 1"/>
    <property type="match status" value="1"/>
</dbReference>
<sequence>LHRYLDYIHVMTYDFHGSWDGFTGENSPLYKGPADTGDLVYFNVDYAMNYWKNNGAPAEKLLVGFPTYGHNYNLQNPSDTAICTFLDSGATQAWDAPQDVPYAYKGNEWVGYDNIKSFNIKVDWLKKNNFGGAMVWALDMDDFTGTFCKEGKFPLITTLKNGLGLQNGNCVPPAEPNPPITEAPSQGGGSGSGGSGSGGGSGFCAGKANGIYADPTNKSNFYNCVNGETFVQTCQNGLVFDASCSCCNW</sequence>
<keyword evidence="18" id="KW-1185">Reference proteome</keyword>
<dbReference type="Pfam" id="PF01607">
    <property type="entry name" value="CBM_14"/>
    <property type="match status" value="1"/>
</dbReference>
<evidence type="ECO:0000256" key="12">
    <source>
        <dbReference type="ARBA" id="ARBA00023295"/>
    </source>
</evidence>
<evidence type="ECO:0000259" key="16">
    <source>
        <dbReference type="PROSITE" id="PS51910"/>
    </source>
</evidence>
<dbReference type="InterPro" id="IPR011583">
    <property type="entry name" value="Chitinase_II/V-like_cat"/>
</dbReference>
<dbReference type="SUPFAM" id="SSF54556">
    <property type="entry name" value="Chitinase insertion domain"/>
    <property type="match status" value="1"/>
</dbReference>
<feature type="non-terminal residue" evidence="17">
    <location>
        <position position="1"/>
    </location>
</feature>
<keyword evidence="8" id="KW-0378">Hydrolase</keyword>
<evidence type="ECO:0000256" key="9">
    <source>
        <dbReference type="ARBA" id="ARBA00023024"/>
    </source>
</evidence>
<evidence type="ECO:0000256" key="14">
    <source>
        <dbReference type="SAM" id="MobiDB-lite"/>
    </source>
</evidence>
<dbReference type="InterPro" id="IPR017853">
    <property type="entry name" value="GH"/>
</dbReference>
<comment type="similarity">
    <text evidence="3">Belongs to the glycosyl hydrolase 18 family. Chitinase class II subfamily.</text>
</comment>
<evidence type="ECO:0000256" key="1">
    <source>
        <dbReference type="ARBA" id="ARBA00000822"/>
    </source>
</evidence>
<dbReference type="Pfam" id="PF00704">
    <property type="entry name" value="Glyco_hydro_18"/>
    <property type="match status" value="1"/>
</dbReference>
<protein>
    <recommendedName>
        <fullName evidence="4">chitinase</fullName>
        <ecNumber evidence="4">3.2.1.14</ecNumber>
    </recommendedName>
</protein>
<evidence type="ECO:0000256" key="6">
    <source>
        <dbReference type="ARBA" id="ARBA00022669"/>
    </source>
</evidence>
<proteinExistence type="inferred from homology"/>
<dbReference type="SUPFAM" id="SSF51445">
    <property type="entry name" value="(Trans)glycosidases"/>
    <property type="match status" value="1"/>
</dbReference>
<keyword evidence="9" id="KW-0146">Chitin degradation</keyword>
<feature type="non-terminal residue" evidence="17">
    <location>
        <position position="249"/>
    </location>
</feature>
<dbReference type="InterPro" id="IPR002557">
    <property type="entry name" value="Chitin-bd_dom"/>
</dbReference>
<evidence type="ECO:0000256" key="11">
    <source>
        <dbReference type="ARBA" id="ARBA00023277"/>
    </source>
</evidence>
<comment type="catalytic activity">
    <reaction evidence="1">
        <text>Random endo-hydrolysis of N-acetyl-beta-D-glucosaminide (1-&gt;4)-beta-linkages in chitin and chitodextrins.</text>
        <dbReference type="EC" id="3.2.1.14"/>
    </reaction>
</comment>
<dbReference type="Gene3D" id="3.20.20.80">
    <property type="entry name" value="Glycosidases"/>
    <property type="match status" value="2"/>
</dbReference>
<gene>
    <name evidence="17" type="ORF">N326_09696</name>
</gene>
<organism evidence="17 18">
    <name type="scientific">Eurypyga helias</name>
    <name type="common">Sunbittern</name>
    <name type="synonym">Ardea helias</name>
    <dbReference type="NCBI Taxonomy" id="54383"/>
    <lineage>
        <taxon>Eukaryota</taxon>
        <taxon>Metazoa</taxon>
        <taxon>Chordata</taxon>
        <taxon>Craniata</taxon>
        <taxon>Vertebrata</taxon>
        <taxon>Euteleostomi</taxon>
        <taxon>Archelosauria</taxon>
        <taxon>Archosauria</taxon>
        <taxon>Dinosauria</taxon>
        <taxon>Saurischia</taxon>
        <taxon>Theropoda</taxon>
        <taxon>Coelurosauria</taxon>
        <taxon>Aves</taxon>
        <taxon>Neognathae</taxon>
        <taxon>Neoaves</taxon>
        <taxon>Phaethontimorphae</taxon>
        <taxon>Eurypygiformes</taxon>
        <taxon>Eurypygidae</taxon>
        <taxon>Eurypyga</taxon>
    </lineage>
</organism>
<dbReference type="PROSITE" id="PS50940">
    <property type="entry name" value="CHIT_BIND_II"/>
    <property type="match status" value="1"/>
</dbReference>
<name>A0A093JAW5_EURHL</name>
<keyword evidence="5" id="KW-0964">Secreted</keyword>
<evidence type="ECO:0000313" key="18">
    <source>
        <dbReference type="Proteomes" id="UP000054232"/>
    </source>
</evidence>
<keyword evidence="6" id="KW-0147">Chitin-binding</keyword>
<evidence type="ECO:0000259" key="15">
    <source>
        <dbReference type="PROSITE" id="PS50940"/>
    </source>
</evidence>
<evidence type="ECO:0000256" key="4">
    <source>
        <dbReference type="ARBA" id="ARBA00012729"/>
    </source>
</evidence>
<dbReference type="InterPro" id="IPR050314">
    <property type="entry name" value="Glycosyl_Hydrlase_18"/>
</dbReference>
<keyword evidence="11" id="KW-0119">Carbohydrate metabolism</keyword>
<dbReference type="GO" id="GO:0000272">
    <property type="term" value="P:polysaccharide catabolic process"/>
    <property type="evidence" value="ECO:0007669"/>
    <property type="project" value="UniProtKB-KW"/>
</dbReference>
<evidence type="ECO:0000256" key="7">
    <source>
        <dbReference type="ARBA" id="ARBA00022729"/>
    </source>
</evidence>
<dbReference type="AlphaFoldDB" id="A0A093JAW5"/>
<feature type="compositionally biased region" description="Gly residues" evidence="14">
    <location>
        <begin position="186"/>
        <end position="195"/>
    </location>
</feature>
<dbReference type="GO" id="GO:0005576">
    <property type="term" value="C:extracellular region"/>
    <property type="evidence" value="ECO:0007669"/>
    <property type="project" value="UniProtKB-SubCell"/>
</dbReference>
<feature type="domain" description="GH18" evidence="16">
    <location>
        <begin position="1"/>
        <end position="166"/>
    </location>
</feature>
<evidence type="ECO:0000256" key="8">
    <source>
        <dbReference type="ARBA" id="ARBA00022801"/>
    </source>
</evidence>
<dbReference type="InterPro" id="IPR001223">
    <property type="entry name" value="Glyco_hydro18_cat"/>
</dbReference>
<dbReference type="PANTHER" id="PTHR11177">
    <property type="entry name" value="CHITINASE"/>
    <property type="match status" value="1"/>
</dbReference>
<dbReference type="EC" id="3.2.1.14" evidence="4"/>
<keyword evidence="13" id="KW-0624">Polysaccharide degradation</keyword>
<dbReference type="PANTHER" id="PTHR11177:SF188">
    <property type="entry name" value="ACIDIC MAMMALIAN CHITINASE"/>
    <property type="match status" value="1"/>
</dbReference>
<evidence type="ECO:0000313" key="17">
    <source>
        <dbReference type="EMBL" id="KFW08119.1"/>
    </source>
</evidence>
<feature type="region of interest" description="Disordered" evidence="14">
    <location>
        <begin position="170"/>
        <end position="195"/>
    </location>
</feature>
<dbReference type="GO" id="GO:0008843">
    <property type="term" value="F:endochitinase activity"/>
    <property type="evidence" value="ECO:0007669"/>
    <property type="project" value="UniProtKB-EC"/>
</dbReference>
<dbReference type="GO" id="GO:0008061">
    <property type="term" value="F:chitin binding"/>
    <property type="evidence" value="ECO:0007669"/>
    <property type="project" value="UniProtKB-KW"/>
</dbReference>
<evidence type="ECO:0000256" key="2">
    <source>
        <dbReference type="ARBA" id="ARBA00004613"/>
    </source>
</evidence>
<evidence type="ECO:0000256" key="10">
    <source>
        <dbReference type="ARBA" id="ARBA00023157"/>
    </source>
</evidence>
<feature type="domain" description="Chitin-binding type-2" evidence="15">
    <location>
        <begin position="201"/>
        <end position="249"/>
    </location>
</feature>
<dbReference type="SMART" id="SM00494">
    <property type="entry name" value="ChtBD2"/>
    <property type="match status" value="1"/>
</dbReference>
<dbReference type="InterPro" id="IPR029070">
    <property type="entry name" value="Chitinase_insertion_sf"/>
</dbReference>
<keyword evidence="7" id="KW-0732">Signal</keyword>
<dbReference type="GO" id="GO:0006032">
    <property type="term" value="P:chitin catabolic process"/>
    <property type="evidence" value="ECO:0007669"/>
    <property type="project" value="UniProtKB-KW"/>
</dbReference>
<comment type="subcellular location">
    <subcellularLocation>
        <location evidence="2">Secreted</location>
    </subcellularLocation>
</comment>
<keyword evidence="10" id="KW-1015">Disulfide bond</keyword>
<evidence type="ECO:0000256" key="13">
    <source>
        <dbReference type="ARBA" id="ARBA00023326"/>
    </source>
</evidence>
<dbReference type="SMART" id="SM00636">
    <property type="entry name" value="Glyco_18"/>
    <property type="match status" value="1"/>
</dbReference>
<accession>A0A093JAW5</accession>
<evidence type="ECO:0000256" key="3">
    <source>
        <dbReference type="ARBA" id="ARBA00009121"/>
    </source>
</evidence>
<dbReference type="PROSITE" id="PS51910">
    <property type="entry name" value="GH18_2"/>
    <property type="match status" value="1"/>
</dbReference>
<dbReference type="EMBL" id="KK572202">
    <property type="protein sequence ID" value="KFW08119.1"/>
    <property type="molecule type" value="Genomic_DNA"/>
</dbReference>
<reference evidence="17 18" key="1">
    <citation type="submission" date="2014-04" db="EMBL/GenBank/DDBJ databases">
        <title>Genome evolution of avian class.</title>
        <authorList>
            <person name="Zhang G."/>
            <person name="Li C."/>
        </authorList>
    </citation>
    <scope>NUCLEOTIDE SEQUENCE [LARGE SCALE GENOMIC DNA]</scope>
    <source>
        <strain evidence="17">BGI_N326</strain>
    </source>
</reference>
<dbReference type="SUPFAM" id="SSF57625">
    <property type="entry name" value="Invertebrate chitin-binding proteins"/>
    <property type="match status" value="1"/>
</dbReference>